<evidence type="ECO:0000313" key="3">
    <source>
        <dbReference type="EMBL" id="SFJ41472.1"/>
    </source>
</evidence>
<sequence>MPDIKSGLLEIPESLRRQLLAFRRRLRSIKLTEAVAGTISLVLAAYLFVFAVDRLADTAPAVRWAAWGVALLACGLIPLAWELWVRRCQRLDEVARLLSRRHPSVGDQLLGIIELAHSSSEQARSRTLVQAAIQQVSEAAAQRDFNDAIPRPRHRQKMLAALALAGAVCLLLVFTGAAARNAWARFLAPWQATPRYTFAAVDALPDEMIVPHGEPVAITVKLTATSEWRPAQGELWLPGSAPVVAVLNDDAYRFELPGQQSPAAAAVRIGDYSGQVTIKPLLRPELSNMHASVTLPEYLQRSELISKDLRGGSLTAVKGSEAVVTATVSRELASAAVNDESRVPEGAHFSTGAMSVNEPRELQLTWRDAFGLSAQQPFQLTLQSVEDEAPSVLCENLPRQQILLDSEVLNFQIKARDDFGVKRVGIEWQGLDRNLERPAHGERIIGAGDAQAELLDLAATFSAQQLGIAPQPVGVRVFVEDFLPGRERVYSPQCVFHVLDAEQHAIWVTAQLSRWHRLSLEVRDRELQLHETNRELRSLSAEELDTVETRRRLETQVAAERANGRRLSALVGSGEDLLKQAMRNPEIGVGHLDRWAEMMQILKDISGNRMPAVADLLKQATTENQLAQTTPQSPRPSAGQNRLGPSAGQAGQKSESKPSAPVPSIKDVESTMNAPQSKESAPPRDSKGSTPRLTLPNTMLSGNGSGKPNPAPSAAPKLDEAVREQQELLAEFEKIADELNTILANLEGSTLVKRLKASARKQQQVSKKLGSLTSASFGVPDKWKTAANDSITELASLEGTSSQEVSKIMDDMSAYFDRSRFQRFKVVLDDMRKQDVTGALRTLGDDLKKENGISISQADFWGDTLDRWAEDLVEVTKCGACPGCKSKGSLPPSIVLEVLQILEREVGLREETRVAEQARPAIEVDVHAKSGRQLAQTQSALGERIDKVIVRIRELPDAESDFGKELALLGQVTGVMTEATEILAKPDTGNPAIAAETEVIELLLKSKRFNPGGGGGGGDSPGGGGGGNTRDSALALVGSGVNQKEIREDRGAAQATGTSGAVLPEEYRSGLDRYFNRVEERQQKSSTR</sequence>
<proteinExistence type="predicted"/>
<dbReference type="Proteomes" id="UP000199518">
    <property type="component" value="Unassembled WGS sequence"/>
</dbReference>
<feature type="transmembrane region" description="Helical" evidence="2">
    <location>
        <begin position="31"/>
        <end position="52"/>
    </location>
</feature>
<feature type="region of interest" description="Disordered" evidence="1">
    <location>
        <begin position="623"/>
        <end position="720"/>
    </location>
</feature>
<dbReference type="AlphaFoldDB" id="A0A1I3R6S6"/>
<dbReference type="EMBL" id="FOQD01000020">
    <property type="protein sequence ID" value="SFJ41472.1"/>
    <property type="molecule type" value="Genomic_DNA"/>
</dbReference>
<evidence type="ECO:0000256" key="2">
    <source>
        <dbReference type="SAM" id="Phobius"/>
    </source>
</evidence>
<feature type="compositionally biased region" description="Gly residues" evidence="1">
    <location>
        <begin position="1011"/>
        <end position="1028"/>
    </location>
</feature>
<keyword evidence="2" id="KW-0472">Membrane</keyword>
<feature type="compositionally biased region" description="Polar residues" evidence="1">
    <location>
        <begin position="670"/>
        <end position="679"/>
    </location>
</feature>
<dbReference type="OrthoDB" id="220056at2"/>
<feature type="transmembrane region" description="Helical" evidence="2">
    <location>
        <begin position="159"/>
        <end position="179"/>
    </location>
</feature>
<name>A0A1I3R6S6_9PLAN</name>
<gene>
    <name evidence="3" type="ORF">SAMN05421753_1208</name>
</gene>
<keyword evidence="2" id="KW-1133">Transmembrane helix</keyword>
<evidence type="ECO:0000313" key="4">
    <source>
        <dbReference type="Proteomes" id="UP000199518"/>
    </source>
</evidence>
<protein>
    <recommendedName>
        <fullName evidence="5">DUF4175 family protein</fullName>
    </recommendedName>
</protein>
<keyword evidence="2" id="KW-0812">Transmembrane</keyword>
<reference evidence="4" key="1">
    <citation type="submission" date="2016-10" db="EMBL/GenBank/DDBJ databases">
        <authorList>
            <person name="Varghese N."/>
            <person name="Submissions S."/>
        </authorList>
    </citation>
    <scope>NUCLEOTIDE SEQUENCE [LARGE SCALE GENOMIC DNA]</scope>
    <source>
        <strain evidence="4">DSM 26348</strain>
    </source>
</reference>
<dbReference type="STRING" id="1576369.SAMN05421753_1208"/>
<keyword evidence="4" id="KW-1185">Reference proteome</keyword>
<evidence type="ECO:0000256" key="1">
    <source>
        <dbReference type="SAM" id="MobiDB-lite"/>
    </source>
</evidence>
<dbReference type="RefSeq" id="WP_092055499.1">
    <property type="nucleotide sequence ID" value="NZ_FOQD01000020.1"/>
</dbReference>
<evidence type="ECO:0008006" key="5">
    <source>
        <dbReference type="Google" id="ProtNLM"/>
    </source>
</evidence>
<feature type="compositionally biased region" description="Polar residues" evidence="1">
    <location>
        <begin position="623"/>
        <end position="632"/>
    </location>
</feature>
<feature type="region of interest" description="Disordered" evidence="1">
    <location>
        <begin position="1010"/>
        <end position="1065"/>
    </location>
</feature>
<feature type="transmembrane region" description="Helical" evidence="2">
    <location>
        <begin position="64"/>
        <end position="84"/>
    </location>
</feature>
<organism evidence="3 4">
    <name type="scientific">Planctomicrobium piriforme</name>
    <dbReference type="NCBI Taxonomy" id="1576369"/>
    <lineage>
        <taxon>Bacteria</taxon>
        <taxon>Pseudomonadati</taxon>
        <taxon>Planctomycetota</taxon>
        <taxon>Planctomycetia</taxon>
        <taxon>Planctomycetales</taxon>
        <taxon>Planctomycetaceae</taxon>
        <taxon>Planctomicrobium</taxon>
    </lineage>
</organism>
<accession>A0A1I3R6S6</accession>
<feature type="compositionally biased region" description="Polar residues" evidence="1">
    <location>
        <begin position="688"/>
        <end position="702"/>
    </location>
</feature>